<name>A0A9X2GW24_9MICO</name>
<dbReference type="AlphaFoldDB" id="A0A9X2GW24"/>
<sequence length="35" mass="3924">MLKVESIVRALSRIVSPQFRTAHDDVGTVDEDPLE</sequence>
<reference evidence="1" key="1">
    <citation type="submission" date="2022-06" db="EMBL/GenBank/DDBJ databases">
        <title>Sequencing the genomes of 1000 actinobacteria strains.</title>
        <authorList>
            <person name="Klenk H.-P."/>
        </authorList>
    </citation>
    <scope>NUCLEOTIDE SEQUENCE</scope>
    <source>
        <strain evidence="1">DSM 22016</strain>
    </source>
</reference>
<evidence type="ECO:0000313" key="1">
    <source>
        <dbReference type="EMBL" id="MCP2370110.1"/>
    </source>
</evidence>
<accession>A0A9X2GW24</accession>
<evidence type="ECO:0000313" key="2">
    <source>
        <dbReference type="Proteomes" id="UP001139722"/>
    </source>
</evidence>
<organism evidence="1 2">
    <name type="scientific">Agromyces terreus</name>
    <dbReference type="NCBI Taxonomy" id="424795"/>
    <lineage>
        <taxon>Bacteria</taxon>
        <taxon>Bacillati</taxon>
        <taxon>Actinomycetota</taxon>
        <taxon>Actinomycetes</taxon>
        <taxon>Micrococcales</taxon>
        <taxon>Microbacteriaceae</taxon>
        <taxon>Agromyces</taxon>
    </lineage>
</organism>
<proteinExistence type="predicted"/>
<protein>
    <submittedName>
        <fullName evidence="1">Uncharacterized protein</fullName>
    </submittedName>
</protein>
<comment type="caution">
    <text evidence="1">The sequence shown here is derived from an EMBL/GenBank/DDBJ whole genome shotgun (WGS) entry which is preliminary data.</text>
</comment>
<keyword evidence="2" id="KW-1185">Reference proteome</keyword>
<gene>
    <name evidence="1" type="ORF">BJ978_000786</name>
</gene>
<dbReference type="Proteomes" id="UP001139722">
    <property type="component" value="Unassembled WGS sequence"/>
</dbReference>
<dbReference type="EMBL" id="JAMZDY010000001">
    <property type="protein sequence ID" value="MCP2370110.1"/>
    <property type="molecule type" value="Genomic_DNA"/>
</dbReference>